<reference evidence="1" key="5">
    <citation type="submission" date="2025-09" db="UniProtKB">
        <authorList>
            <consortium name="Ensembl"/>
        </authorList>
    </citation>
    <scope>IDENTIFICATION</scope>
</reference>
<dbReference type="Proteomes" id="UP000314986">
    <property type="component" value="Unassembled WGS sequence"/>
</dbReference>
<dbReference type="PANTHER" id="PTHR34221">
    <property type="entry name" value="HYPOTHETICAL PROTEIN LOC691189"/>
    <property type="match status" value="1"/>
</dbReference>
<evidence type="ECO:0000313" key="1">
    <source>
        <dbReference type="Ensembl" id="ENSCMIP00000010673.1"/>
    </source>
</evidence>
<dbReference type="KEGG" id="cmk:103190204"/>
<sequence length="155" mass="17557">MSGCHELELLKREKGFVLDGIATSFLAQGYNKVNPKLSDVIPPYNPQKDPYAKNRFESKEMREFLKKTNQMDGGSSSGGWVVDYFYKYGPVQFYLAKRNAAGAGHSFEAIGAHRQYLSDVKPMVGYSGRFGYRRTTPWLREKSSSFGEVTNLSLY</sequence>
<dbReference type="GeneID" id="103190204"/>
<protein>
    <submittedName>
        <fullName evidence="1">Uncharacterized protein</fullName>
    </submittedName>
</protein>
<dbReference type="OMA" id="QKEFILD"/>
<dbReference type="InterPro" id="IPR028027">
    <property type="entry name" value="SPMAP1"/>
</dbReference>
<evidence type="ECO:0000313" key="2">
    <source>
        <dbReference type="Proteomes" id="UP000314986"/>
    </source>
</evidence>
<dbReference type="RefSeq" id="XP_007909098.1">
    <property type="nucleotide sequence ID" value="XM_007910907.2"/>
</dbReference>
<dbReference type="InParanoid" id="A0A4W3H1S4"/>
<dbReference type="GeneTree" id="ENSGT00390000004450"/>
<accession>A0A4W3H1S4</accession>
<gene>
    <name evidence="1" type="primary">LOC103190204</name>
</gene>
<dbReference type="PANTHER" id="PTHR34221:SF2">
    <property type="entry name" value="RIKEN CDNA 1700001P01 GENE"/>
    <property type="match status" value="1"/>
</dbReference>
<dbReference type="Pfam" id="PF15075">
    <property type="entry name" value="SPMAP1-like"/>
    <property type="match status" value="1"/>
</dbReference>
<dbReference type="OrthoDB" id="9935043at2759"/>
<reference evidence="2" key="2">
    <citation type="journal article" date="2007" name="PLoS Biol.">
        <title>Survey sequencing and comparative analysis of the elephant shark (Callorhinchus milii) genome.</title>
        <authorList>
            <person name="Venkatesh B."/>
            <person name="Kirkness E.F."/>
            <person name="Loh Y.H."/>
            <person name="Halpern A.L."/>
            <person name="Lee A.P."/>
            <person name="Johnson J."/>
            <person name="Dandona N."/>
            <person name="Viswanathan L.D."/>
            <person name="Tay A."/>
            <person name="Venter J.C."/>
            <person name="Strausberg R.L."/>
            <person name="Brenner S."/>
        </authorList>
    </citation>
    <scope>NUCLEOTIDE SEQUENCE [LARGE SCALE GENOMIC DNA]</scope>
</reference>
<dbReference type="AlphaFoldDB" id="A0A4W3H1S4"/>
<dbReference type="Ensembl" id="ENSCMIT00000010949.1">
    <property type="protein sequence ID" value="ENSCMIP00000010673.1"/>
    <property type="gene ID" value="ENSCMIG00000005624.1"/>
</dbReference>
<reference evidence="2" key="3">
    <citation type="journal article" date="2014" name="Nature">
        <title>Elephant shark genome provides unique insights into gnathostome evolution.</title>
        <authorList>
            <consortium name="International Elephant Shark Genome Sequencing Consortium"/>
            <person name="Venkatesh B."/>
            <person name="Lee A.P."/>
            <person name="Ravi V."/>
            <person name="Maurya A.K."/>
            <person name="Lian M.M."/>
            <person name="Swann J.B."/>
            <person name="Ohta Y."/>
            <person name="Flajnik M.F."/>
            <person name="Sutoh Y."/>
            <person name="Kasahara M."/>
            <person name="Hoon S."/>
            <person name="Gangu V."/>
            <person name="Roy S.W."/>
            <person name="Irimia M."/>
            <person name="Korzh V."/>
            <person name="Kondrychyn I."/>
            <person name="Lim Z.W."/>
            <person name="Tay B.H."/>
            <person name="Tohari S."/>
            <person name="Kong K.W."/>
            <person name="Ho S."/>
            <person name="Lorente-Galdos B."/>
            <person name="Quilez J."/>
            <person name="Marques-Bonet T."/>
            <person name="Raney B.J."/>
            <person name="Ingham P.W."/>
            <person name="Tay A."/>
            <person name="Hillier L.W."/>
            <person name="Minx P."/>
            <person name="Boehm T."/>
            <person name="Wilson R.K."/>
            <person name="Brenner S."/>
            <person name="Warren W.C."/>
        </authorList>
    </citation>
    <scope>NUCLEOTIDE SEQUENCE [LARGE SCALE GENOMIC DNA]</scope>
</reference>
<organism evidence="1 2">
    <name type="scientific">Callorhinchus milii</name>
    <name type="common">Ghost shark</name>
    <dbReference type="NCBI Taxonomy" id="7868"/>
    <lineage>
        <taxon>Eukaryota</taxon>
        <taxon>Metazoa</taxon>
        <taxon>Chordata</taxon>
        <taxon>Craniata</taxon>
        <taxon>Vertebrata</taxon>
        <taxon>Chondrichthyes</taxon>
        <taxon>Holocephali</taxon>
        <taxon>Chimaeriformes</taxon>
        <taxon>Callorhinchidae</taxon>
        <taxon>Callorhinchus</taxon>
    </lineage>
</organism>
<keyword evidence="2" id="KW-1185">Reference proteome</keyword>
<reference evidence="1" key="4">
    <citation type="submission" date="2025-08" db="UniProtKB">
        <authorList>
            <consortium name="Ensembl"/>
        </authorList>
    </citation>
    <scope>IDENTIFICATION</scope>
</reference>
<name>A0A4W3H1S4_CALMI</name>
<proteinExistence type="predicted"/>
<reference evidence="2" key="1">
    <citation type="journal article" date="2006" name="Science">
        <title>Ancient noncoding elements conserved in the human genome.</title>
        <authorList>
            <person name="Venkatesh B."/>
            <person name="Kirkness E.F."/>
            <person name="Loh Y.H."/>
            <person name="Halpern A.L."/>
            <person name="Lee A.P."/>
            <person name="Johnson J."/>
            <person name="Dandona N."/>
            <person name="Viswanathan L.D."/>
            <person name="Tay A."/>
            <person name="Venter J.C."/>
            <person name="Strausberg R.L."/>
            <person name="Brenner S."/>
        </authorList>
    </citation>
    <scope>NUCLEOTIDE SEQUENCE [LARGE SCALE GENOMIC DNA]</scope>
</reference>